<dbReference type="GO" id="GO:0005737">
    <property type="term" value="C:cytoplasm"/>
    <property type="evidence" value="ECO:0007669"/>
    <property type="project" value="TreeGrafter"/>
</dbReference>
<keyword evidence="3" id="KW-0418">Kinase</keyword>
<keyword evidence="1" id="KW-0808">Transferase</keyword>
<dbReference type="CDD" id="cd04369">
    <property type="entry name" value="Bromodomain"/>
    <property type="match status" value="1"/>
</dbReference>
<keyword evidence="11" id="KW-1185">Reference proteome</keyword>
<dbReference type="PANTHER" id="PTHR11042">
    <property type="entry name" value="EUKARYOTIC TRANSLATION INITIATION FACTOR 2-ALPHA KINASE EIF2-ALPHA KINASE -RELATED"/>
    <property type="match status" value="1"/>
</dbReference>
<evidence type="ECO:0000256" key="5">
    <source>
        <dbReference type="ARBA" id="ARBA00023117"/>
    </source>
</evidence>
<feature type="region of interest" description="Disordered" evidence="7">
    <location>
        <begin position="1"/>
        <end position="50"/>
    </location>
</feature>
<keyword evidence="5 6" id="KW-0103">Bromodomain</keyword>
<dbReference type="GO" id="GO:0005524">
    <property type="term" value="F:ATP binding"/>
    <property type="evidence" value="ECO:0007669"/>
    <property type="project" value="UniProtKB-KW"/>
</dbReference>
<feature type="region of interest" description="Disordered" evidence="7">
    <location>
        <begin position="94"/>
        <end position="124"/>
    </location>
</feature>
<dbReference type="EMBL" id="CAJVPJ010000027">
    <property type="protein sequence ID" value="CAG8460175.1"/>
    <property type="molecule type" value="Genomic_DNA"/>
</dbReference>
<evidence type="ECO:0000256" key="3">
    <source>
        <dbReference type="ARBA" id="ARBA00022777"/>
    </source>
</evidence>
<accession>A0A9N8VRU5</accession>
<feature type="domain" description="Bromo" evidence="9">
    <location>
        <begin position="445"/>
        <end position="495"/>
    </location>
</feature>
<evidence type="ECO:0000256" key="7">
    <source>
        <dbReference type="SAM" id="MobiDB-lite"/>
    </source>
</evidence>
<dbReference type="InterPro" id="IPR011009">
    <property type="entry name" value="Kinase-like_dom_sf"/>
</dbReference>
<feature type="compositionally biased region" description="Polar residues" evidence="7">
    <location>
        <begin position="39"/>
        <end position="50"/>
    </location>
</feature>
<evidence type="ECO:0000256" key="4">
    <source>
        <dbReference type="ARBA" id="ARBA00022840"/>
    </source>
</evidence>
<feature type="compositionally biased region" description="Basic and acidic residues" evidence="7">
    <location>
        <begin position="1"/>
        <end position="17"/>
    </location>
</feature>
<dbReference type="GO" id="GO:0004672">
    <property type="term" value="F:protein kinase activity"/>
    <property type="evidence" value="ECO:0007669"/>
    <property type="project" value="InterPro"/>
</dbReference>
<evidence type="ECO:0000256" key="1">
    <source>
        <dbReference type="ARBA" id="ARBA00022679"/>
    </source>
</evidence>
<feature type="region of interest" description="Disordered" evidence="7">
    <location>
        <begin position="271"/>
        <end position="301"/>
    </location>
</feature>
<reference evidence="10" key="1">
    <citation type="submission" date="2021-06" db="EMBL/GenBank/DDBJ databases">
        <authorList>
            <person name="Kallberg Y."/>
            <person name="Tangrot J."/>
            <person name="Rosling A."/>
        </authorList>
    </citation>
    <scope>NUCLEOTIDE SEQUENCE</scope>
    <source>
        <strain evidence="10">IA702</strain>
    </source>
</reference>
<evidence type="ECO:0000313" key="10">
    <source>
        <dbReference type="EMBL" id="CAG8460175.1"/>
    </source>
</evidence>
<dbReference type="AlphaFoldDB" id="A0A9N8VRU5"/>
<evidence type="ECO:0000259" key="8">
    <source>
        <dbReference type="PROSITE" id="PS50011"/>
    </source>
</evidence>
<evidence type="ECO:0000256" key="6">
    <source>
        <dbReference type="PROSITE-ProRule" id="PRU00035"/>
    </source>
</evidence>
<feature type="compositionally biased region" description="Polar residues" evidence="7">
    <location>
        <begin position="109"/>
        <end position="124"/>
    </location>
</feature>
<dbReference type="InterPro" id="IPR050339">
    <property type="entry name" value="CC_SR_Kinase"/>
</dbReference>
<dbReference type="InterPro" id="IPR036427">
    <property type="entry name" value="Bromodomain-like_sf"/>
</dbReference>
<evidence type="ECO:0000259" key="9">
    <source>
        <dbReference type="PROSITE" id="PS50014"/>
    </source>
</evidence>
<keyword evidence="4" id="KW-0067">ATP-binding</keyword>
<evidence type="ECO:0000256" key="2">
    <source>
        <dbReference type="ARBA" id="ARBA00022741"/>
    </source>
</evidence>
<feature type="region of interest" description="Disordered" evidence="7">
    <location>
        <begin position="319"/>
        <end position="387"/>
    </location>
</feature>
<comment type="caution">
    <text evidence="10">The sequence shown here is derived from an EMBL/GenBank/DDBJ whole genome shotgun (WGS) entry which is preliminary data.</text>
</comment>
<dbReference type="SUPFAM" id="SSF47370">
    <property type="entry name" value="Bromodomain"/>
    <property type="match status" value="1"/>
</dbReference>
<keyword evidence="2" id="KW-0547">Nucleotide-binding</keyword>
<dbReference type="SUPFAM" id="SSF56112">
    <property type="entry name" value="Protein kinase-like (PK-like)"/>
    <property type="match status" value="1"/>
</dbReference>
<dbReference type="InterPro" id="IPR000719">
    <property type="entry name" value="Prot_kinase_dom"/>
</dbReference>
<feature type="domain" description="Protein kinase" evidence="8">
    <location>
        <begin position="809"/>
        <end position="1108"/>
    </location>
</feature>
<organism evidence="10 11">
    <name type="scientific">Paraglomus occultum</name>
    <dbReference type="NCBI Taxonomy" id="144539"/>
    <lineage>
        <taxon>Eukaryota</taxon>
        <taxon>Fungi</taxon>
        <taxon>Fungi incertae sedis</taxon>
        <taxon>Mucoromycota</taxon>
        <taxon>Glomeromycotina</taxon>
        <taxon>Glomeromycetes</taxon>
        <taxon>Paraglomerales</taxon>
        <taxon>Paraglomeraceae</taxon>
        <taxon>Paraglomus</taxon>
    </lineage>
</organism>
<dbReference type="PROSITE" id="PS50014">
    <property type="entry name" value="BROMODOMAIN_2"/>
    <property type="match status" value="1"/>
</dbReference>
<dbReference type="Pfam" id="PF00439">
    <property type="entry name" value="Bromodomain"/>
    <property type="match status" value="1"/>
</dbReference>
<sequence length="1129" mass="128877">MPPQKTTDKKRQSRRADPVGVGIPAKPRQRSRRPIEPQGSANGDVNQADSQTSLDPIQQARFDIGNEITSPDDSVVVGALLKLKTNSPLVHTIPTLDSDSSARRKKPKSTTIDPSTVQNGIHGHNSLTTYQNVLATGQHTTQMSQPSDSESVDIEIDPSIRHNKEHYNSEVKSDINLDTSHSSHAFGHIENISTYVANGTLIPPNYNMGNNMSYTHSTNTWGSINTSAPHRLPSHNYNMNMMPYSDIKSEEIANKNSHSNFHCSSRTSLPITQSEIPDEASSKNIARGTQKKTVDAATQTCPPQYRWPIDDVYKKTDRSSELNFRTSQNARTFPVRQDSQDDLPESRGTAQKRKAKDSEFDLRSEHADFSEHQLSKRGNKRAKNDRDPLMTPEEWNAFLHSTGLSNWPWDREDILRVGTYLFDEIFSHSWAVEFVSPVPAQYAVYHNVIKKPMDLTTAEKKLWAGDYVSLLDLYADLCQILYNAWDFHRPFAEKSDIFTYAKKMSLFLEDFIRWDVNQYIDYSYLMSNPHPGSEQTAAMKAHLREVLKLPHEKLNELYIKWGFPDVHIHVESPIYILPTLSADENKSPSRGLLKHMLRPEVNACGGFNPLNRIMKDTVARRIDVYGDSIRSIHAEDSLPSRRIDPTQSSRNFFRLYISGGRESLQRCRDESDAILLVLSDIKFKYDIHEISCKALIAKPFGDIHQLPTIEFPELFDVRYWIKCIILDRIDIDLIMSSAFQHRCLKSAHKVTLYGKHMVQEHPERHNAFMDALRLTQQRDNLTESQGVMGSIKLEAAALNVPFENFQSMGDSLKVETEGFFKRVFHVHDDDSYVVQNFKEITEQTFGARVVETVCCLKTKGVENTGQIRSIYTGTEDELVGLSMKRYQYTLKDYAFNSRRHLTAEQKYKLVLDMVKGVRAIHNAGFAHRDLSEVNIMVTERTDQKLLDGSNTPELVIIDFGKAEFVRPEDVMRWKVKEISSETLNLLPLIQTGPDHGYLLYRSIATLPRTKNDQRILPTPIDPLAEDIYSLGVLIWRTFSGQAPWDGILDSDLKSLRGIVSDAAQIRFYIEKSIRGQTSRELLLRCITVKPQTRNTAETLFRWLSHPDVKEALLKEWTELCGRPRKERIV</sequence>
<protein>
    <submittedName>
        <fullName evidence="10">3019_t:CDS:1</fullName>
    </submittedName>
</protein>
<gene>
    <name evidence="10" type="ORF">POCULU_LOCUS517</name>
</gene>
<evidence type="ECO:0000313" key="11">
    <source>
        <dbReference type="Proteomes" id="UP000789572"/>
    </source>
</evidence>
<dbReference type="OrthoDB" id="4062651at2759"/>
<dbReference type="Gene3D" id="1.20.920.10">
    <property type="entry name" value="Bromodomain-like"/>
    <property type="match status" value="1"/>
</dbReference>
<dbReference type="GO" id="GO:0006325">
    <property type="term" value="P:chromatin organization"/>
    <property type="evidence" value="ECO:0007669"/>
    <property type="project" value="UniProtKB-ARBA"/>
</dbReference>
<dbReference type="Gene3D" id="1.10.510.10">
    <property type="entry name" value="Transferase(Phosphotransferase) domain 1"/>
    <property type="match status" value="1"/>
</dbReference>
<feature type="compositionally biased region" description="Polar residues" evidence="7">
    <location>
        <begin position="321"/>
        <end position="331"/>
    </location>
</feature>
<dbReference type="InterPro" id="IPR001487">
    <property type="entry name" value="Bromodomain"/>
</dbReference>
<dbReference type="Proteomes" id="UP000789572">
    <property type="component" value="Unassembled WGS sequence"/>
</dbReference>
<dbReference type="GO" id="GO:0005634">
    <property type="term" value="C:nucleus"/>
    <property type="evidence" value="ECO:0007669"/>
    <property type="project" value="TreeGrafter"/>
</dbReference>
<dbReference type="SMART" id="SM00220">
    <property type="entry name" value="S_TKc"/>
    <property type="match status" value="1"/>
</dbReference>
<proteinExistence type="predicted"/>
<feature type="compositionally biased region" description="Basic and acidic residues" evidence="7">
    <location>
        <begin position="356"/>
        <end position="374"/>
    </location>
</feature>
<dbReference type="SMART" id="SM00297">
    <property type="entry name" value="BROMO"/>
    <property type="match status" value="1"/>
</dbReference>
<name>A0A9N8VRU5_9GLOM</name>
<dbReference type="PROSITE" id="PS50011">
    <property type="entry name" value="PROTEIN_KINASE_DOM"/>
    <property type="match status" value="1"/>
</dbReference>